<keyword evidence="3 9" id="KW-0812">Transmembrane</keyword>
<dbReference type="EMBL" id="RCHS01001028">
    <property type="protein sequence ID" value="RMX55582.1"/>
    <property type="molecule type" value="Genomic_DNA"/>
</dbReference>
<dbReference type="OrthoDB" id="5980742at2759"/>
<dbReference type="PANTHER" id="PTHR24249">
    <property type="entry name" value="HISTAMINE RECEPTOR-RELATED G-PROTEIN COUPLED RECEPTOR"/>
    <property type="match status" value="1"/>
</dbReference>
<gene>
    <name evidence="13" type="ORF">pdam_00001658</name>
</gene>
<evidence type="ECO:0000313" key="13">
    <source>
        <dbReference type="EMBL" id="RMX55582.1"/>
    </source>
</evidence>
<dbReference type="PRINTS" id="PR00237">
    <property type="entry name" value="GPCRRHODOPSN"/>
</dbReference>
<feature type="region of interest" description="Disordered" evidence="10">
    <location>
        <begin position="28"/>
        <end position="53"/>
    </location>
</feature>
<keyword evidence="14" id="KW-1185">Reference proteome</keyword>
<protein>
    <recommendedName>
        <fullName evidence="12">G-protein coupled receptors family 1 profile domain-containing protein</fullName>
    </recommendedName>
</protein>
<feature type="transmembrane region" description="Helical" evidence="11">
    <location>
        <begin position="218"/>
        <end position="239"/>
    </location>
</feature>
<keyword evidence="7 9" id="KW-0675">Receptor</keyword>
<keyword evidence="4 11" id="KW-1133">Transmembrane helix</keyword>
<dbReference type="PROSITE" id="PS00237">
    <property type="entry name" value="G_PROTEIN_RECEP_F1_1"/>
    <property type="match status" value="1"/>
</dbReference>
<comment type="similarity">
    <text evidence="9">Belongs to the G-protein coupled receptor 1 family.</text>
</comment>
<accession>A0A3M6UPM0</accession>
<name>A0A3M6UPM0_POCDA</name>
<evidence type="ECO:0000256" key="7">
    <source>
        <dbReference type="ARBA" id="ARBA00023170"/>
    </source>
</evidence>
<organism evidence="13 14">
    <name type="scientific">Pocillopora damicornis</name>
    <name type="common">Cauliflower coral</name>
    <name type="synonym">Millepora damicornis</name>
    <dbReference type="NCBI Taxonomy" id="46731"/>
    <lineage>
        <taxon>Eukaryota</taxon>
        <taxon>Metazoa</taxon>
        <taxon>Cnidaria</taxon>
        <taxon>Anthozoa</taxon>
        <taxon>Hexacorallia</taxon>
        <taxon>Scleractinia</taxon>
        <taxon>Astrocoeniina</taxon>
        <taxon>Pocilloporidae</taxon>
        <taxon>Pocillopora</taxon>
    </lineage>
</organism>
<evidence type="ECO:0000256" key="4">
    <source>
        <dbReference type="ARBA" id="ARBA00022989"/>
    </source>
</evidence>
<evidence type="ECO:0000256" key="10">
    <source>
        <dbReference type="SAM" id="MobiDB-lite"/>
    </source>
</evidence>
<evidence type="ECO:0000259" key="12">
    <source>
        <dbReference type="PROSITE" id="PS50262"/>
    </source>
</evidence>
<evidence type="ECO:0000256" key="3">
    <source>
        <dbReference type="ARBA" id="ARBA00022692"/>
    </source>
</evidence>
<feature type="transmembrane region" description="Helical" evidence="11">
    <location>
        <begin position="318"/>
        <end position="337"/>
    </location>
</feature>
<dbReference type="PANTHER" id="PTHR24249:SF372">
    <property type="entry name" value="G-PROTEIN COUPLED RECEPTORS FAMILY 1 PROFILE DOMAIN-CONTAINING PROTEIN"/>
    <property type="match status" value="1"/>
</dbReference>
<dbReference type="STRING" id="46731.A0A3M6UPM0"/>
<evidence type="ECO:0000256" key="11">
    <source>
        <dbReference type="SAM" id="Phobius"/>
    </source>
</evidence>
<keyword evidence="8 9" id="KW-0807">Transducer</keyword>
<comment type="caution">
    <text evidence="13">The sequence shown here is derived from an EMBL/GenBank/DDBJ whole genome shotgun (WGS) entry which is preliminary data.</text>
</comment>
<dbReference type="SUPFAM" id="SSF81321">
    <property type="entry name" value="Family A G protein-coupled receptor-like"/>
    <property type="match status" value="1"/>
</dbReference>
<dbReference type="InterPro" id="IPR050569">
    <property type="entry name" value="TAAR"/>
</dbReference>
<feature type="transmembrane region" description="Helical" evidence="11">
    <location>
        <begin position="278"/>
        <end position="298"/>
    </location>
</feature>
<evidence type="ECO:0000313" key="14">
    <source>
        <dbReference type="Proteomes" id="UP000275408"/>
    </source>
</evidence>
<proteinExistence type="inferred from homology"/>
<reference evidence="13 14" key="1">
    <citation type="journal article" date="2018" name="Sci. Rep.">
        <title>Comparative analysis of the Pocillopora damicornis genome highlights role of immune system in coral evolution.</title>
        <authorList>
            <person name="Cunning R."/>
            <person name="Bay R.A."/>
            <person name="Gillette P."/>
            <person name="Baker A.C."/>
            <person name="Traylor-Knowles N."/>
        </authorList>
    </citation>
    <scope>NUCLEOTIDE SEQUENCE [LARGE SCALE GENOMIC DNA]</scope>
    <source>
        <strain evidence="13">RSMAS</strain>
        <tissue evidence="13">Whole animal</tissue>
    </source>
</reference>
<dbReference type="CDD" id="cd00637">
    <property type="entry name" value="7tm_classA_rhodopsin-like"/>
    <property type="match status" value="1"/>
</dbReference>
<feature type="transmembrane region" description="Helical" evidence="11">
    <location>
        <begin position="137"/>
        <end position="155"/>
    </location>
</feature>
<feature type="transmembrane region" description="Helical" evidence="11">
    <location>
        <begin position="101"/>
        <end position="122"/>
    </location>
</feature>
<evidence type="ECO:0000256" key="8">
    <source>
        <dbReference type="ARBA" id="ARBA00023224"/>
    </source>
</evidence>
<keyword evidence="5 9" id="KW-0297">G-protein coupled receptor</keyword>
<dbReference type="PROSITE" id="PS50262">
    <property type="entry name" value="G_PROTEIN_RECEP_F1_2"/>
    <property type="match status" value="1"/>
</dbReference>
<dbReference type="GO" id="GO:0005886">
    <property type="term" value="C:plasma membrane"/>
    <property type="evidence" value="ECO:0007669"/>
    <property type="project" value="UniProtKB-SubCell"/>
</dbReference>
<keyword evidence="6 11" id="KW-0472">Membrane</keyword>
<keyword evidence="2" id="KW-1003">Cell membrane</keyword>
<feature type="transmembrane region" description="Helical" evidence="11">
    <location>
        <begin position="69"/>
        <end position="89"/>
    </location>
</feature>
<dbReference type="Proteomes" id="UP000275408">
    <property type="component" value="Unassembled WGS sequence"/>
</dbReference>
<dbReference type="Pfam" id="PF00001">
    <property type="entry name" value="7tm_1"/>
    <property type="match status" value="1"/>
</dbReference>
<dbReference type="AlphaFoldDB" id="A0A3M6UPM0"/>
<dbReference type="GO" id="GO:0004930">
    <property type="term" value="F:G protein-coupled receptor activity"/>
    <property type="evidence" value="ECO:0007669"/>
    <property type="project" value="UniProtKB-KW"/>
</dbReference>
<dbReference type="InterPro" id="IPR000276">
    <property type="entry name" value="GPCR_Rhodpsn"/>
</dbReference>
<evidence type="ECO:0000256" key="6">
    <source>
        <dbReference type="ARBA" id="ARBA00023136"/>
    </source>
</evidence>
<feature type="domain" description="G-protein coupled receptors family 1 profile" evidence="12">
    <location>
        <begin position="80"/>
        <end position="335"/>
    </location>
</feature>
<dbReference type="InterPro" id="IPR017452">
    <property type="entry name" value="GPCR_Rhodpsn_7TM"/>
</dbReference>
<evidence type="ECO:0000256" key="9">
    <source>
        <dbReference type="RuleBase" id="RU000688"/>
    </source>
</evidence>
<evidence type="ECO:0000256" key="5">
    <source>
        <dbReference type="ARBA" id="ARBA00023040"/>
    </source>
</evidence>
<dbReference type="Gene3D" id="1.20.1070.10">
    <property type="entry name" value="Rhodopsin 7-helix transmembrane proteins"/>
    <property type="match status" value="1"/>
</dbReference>
<feature type="compositionally biased region" description="Polar residues" evidence="10">
    <location>
        <begin position="28"/>
        <end position="51"/>
    </location>
</feature>
<sequence>MAELQIGILLPTAKQPCFRFEKKTGTITNEKMTEGPRSNNNTPNDSESGSGENYGDEEIGAFDAEFDTFPIVLAIFIIAVNLTVIILFIRHRTLRSVTNSFLVSLAASDLLAGLCGIPATLYCSATHSFTTCAISNLTWRFISVSTVVHILLVSVDRYIAITHAMRYHNIVTRRAFFALISLAWFMAAFVSLIQLSWRVGRSEEAAETAEKFQKTYDLATFVLFFVIPLLVMAYIYIRIFSTVRYHEKRIWRFHSPSDQHFSAKGKEESHNYAQRKTVTIFLAMLVIFTVCWLPYFILSFQELNAQQTFDPPAWVLYVFYYYSRFVTSFLNPLMYIFRKRDFKELLPRLICKDGKARCESRANKTLTTIYSNEQCTTNC</sequence>
<comment type="subcellular location">
    <subcellularLocation>
        <location evidence="1">Cell membrane</location>
        <topology evidence="1">Multi-pass membrane protein</topology>
    </subcellularLocation>
</comment>
<evidence type="ECO:0000256" key="1">
    <source>
        <dbReference type="ARBA" id="ARBA00004651"/>
    </source>
</evidence>
<feature type="transmembrane region" description="Helical" evidence="11">
    <location>
        <begin position="176"/>
        <end position="198"/>
    </location>
</feature>
<evidence type="ECO:0000256" key="2">
    <source>
        <dbReference type="ARBA" id="ARBA00022475"/>
    </source>
</evidence>